<feature type="transmembrane region" description="Helical" evidence="1">
    <location>
        <begin position="20"/>
        <end position="40"/>
    </location>
</feature>
<evidence type="ECO:0000313" key="2">
    <source>
        <dbReference type="EMBL" id="MDN5205679.1"/>
    </source>
</evidence>
<keyword evidence="1" id="KW-0472">Membrane</keyword>
<dbReference type="PANTHER" id="PTHR21180:SF32">
    <property type="entry name" value="ENDONUCLEASE_EXONUCLEASE_PHOSPHATASE FAMILY DOMAIN-CONTAINING PROTEIN 1"/>
    <property type="match status" value="1"/>
</dbReference>
<dbReference type="SUPFAM" id="SSF47781">
    <property type="entry name" value="RuvA domain 2-like"/>
    <property type="match status" value="3"/>
</dbReference>
<dbReference type="Pfam" id="PF12836">
    <property type="entry name" value="HHH_3"/>
    <property type="match status" value="2"/>
</dbReference>
<keyword evidence="1" id="KW-1133">Transmembrane helix</keyword>
<gene>
    <name evidence="2" type="ORF">QQ008_30120</name>
</gene>
<dbReference type="Proteomes" id="UP001172082">
    <property type="component" value="Unassembled WGS sequence"/>
</dbReference>
<accession>A0ABT8KZX5</accession>
<dbReference type="PANTHER" id="PTHR21180">
    <property type="entry name" value="ENDONUCLEASE/EXONUCLEASE/PHOSPHATASE FAMILY DOMAIN-CONTAINING PROTEIN 1"/>
    <property type="match status" value="1"/>
</dbReference>
<keyword evidence="1" id="KW-0812">Transmembrane</keyword>
<protein>
    <submittedName>
        <fullName evidence="2">Helix-hairpin-helix domain-containing protein</fullName>
    </submittedName>
</protein>
<proteinExistence type="predicted"/>
<dbReference type="InterPro" id="IPR051675">
    <property type="entry name" value="Endo/Exo/Phosphatase_dom_1"/>
</dbReference>
<sequence length="307" mass="35400">MLWKFKSLIRNFFGLSTIETNGFVVLLFLLVIIIFAPTILKALITEKSSYSEQERKELDSLAAVIEQRFKSNGDNDLLASNEIVLSKFDPNTCSKREFEKLGLRSSVIRTILNFRSKGGKFKEKKDLLRIYGFKKVDFDRLYDYIDLPVKLRSEFVGSVKQHKKFEPQNTNRGFINDFDINACDTIQLKKIKGIGSVLSRRIIKFRDKLGGFVSEYQYREVYGLDSAVVKELKKVSFISPLFQPGKLAINEANMEELSQHPYISKNMAKIIVAYKQEHGKFAKLNDLLKIHIIDTTTFNKVKPYLTL</sequence>
<dbReference type="EMBL" id="JAUJEA010000024">
    <property type="protein sequence ID" value="MDN5205679.1"/>
    <property type="molecule type" value="Genomic_DNA"/>
</dbReference>
<dbReference type="InterPro" id="IPR010994">
    <property type="entry name" value="RuvA_2-like"/>
</dbReference>
<dbReference type="Gene3D" id="1.10.150.280">
    <property type="entry name" value="AF1531-like domain"/>
    <property type="match status" value="2"/>
</dbReference>
<name>A0ABT8KZX5_9BACT</name>
<keyword evidence="3" id="KW-1185">Reference proteome</keyword>
<evidence type="ECO:0000313" key="3">
    <source>
        <dbReference type="Proteomes" id="UP001172082"/>
    </source>
</evidence>
<reference evidence="2" key="1">
    <citation type="submission" date="2023-06" db="EMBL/GenBank/DDBJ databases">
        <title>Genomic of Parafulvivirga corallium.</title>
        <authorList>
            <person name="Wang G."/>
        </authorList>
    </citation>
    <scope>NUCLEOTIDE SEQUENCE</scope>
    <source>
        <strain evidence="2">BMA10</strain>
    </source>
</reference>
<dbReference type="RefSeq" id="WP_346755697.1">
    <property type="nucleotide sequence ID" value="NZ_JAUJEA010000024.1"/>
</dbReference>
<organism evidence="2 3">
    <name type="scientific">Splendidivirga corallicola</name>
    <dbReference type="NCBI Taxonomy" id="3051826"/>
    <lineage>
        <taxon>Bacteria</taxon>
        <taxon>Pseudomonadati</taxon>
        <taxon>Bacteroidota</taxon>
        <taxon>Cytophagia</taxon>
        <taxon>Cytophagales</taxon>
        <taxon>Splendidivirgaceae</taxon>
        <taxon>Splendidivirga</taxon>
    </lineage>
</organism>
<comment type="caution">
    <text evidence="2">The sequence shown here is derived from an EMBL/GenBank/DDBJ whole genome shotgun (WGS) entry which is preliminary data.</text>
</comment>
<evidence type="ECO:0000256" key="1">
    <source>
        <dbReference type="SAM" id="Phobius"/>
    </source>
</evidence>